<dbReference type="PANTHER" id="PTHR24016:SF0">
    <property type="entry name" value="CONSERVED OLIGOMERIC GOLGI COMPLEX SUBUNIT 4"/>
    <property type="match status" value="1"/>
</dbReference>
<evidence type="ECO:0000313" key="12">
    <source>
        <dbReference type="EMBL" id="CAG9101127.1"/>
    </source>
</evidence>
<protein>
    <recommendedName>
        <fullName evidence="3">Conserved oligomeric Golgi complex subunit 4</fullName>
    </recommendedName>
    <alternativeName>
        <fullName evidence="8">Component of oligomeric Golgi complex 4</fullName>
    </alternativeName>
</protein>
<dbReference type="SMART" id="SM00762">
    <property type="entry name" value="Cog4"/>
    <property type="match status" value="1"/>
</dbReference>
<keyword evidence="7" id="KW-0472">Membrane</keyword>
<dbReference type="eggNOG" id="KOG0412">
    <property type="taxonomic scope" value="Eukaryota"/>
</dbReference>
<feature type="region of interest" description="Disordered" evidence="9">
    <location>
        <begin position="424"/>
        <end position="444"/>
    </location>
</feature>
<keyword evidence="14" id="KW-1185">Reference proteome</keyword>
<dbReference type="AlphaFoldDB" id="A0A1I7SVA0"/>
<organism evidence="13 15">
    <name type="scientific">Bursaphelenchus xylophilus</name>
    <name type="common">Pinewood nematode worm</name>
    <name type="synonym">Aphelenchoides xylophilus</name>
    <dbReference type="NCBI Taxonomy" id="6326"/>
    <lineage>
        <taxon>Eukaryota</taxon>
        <taxon>Metazoa</taxon>
        <taxon>Ecdysozoa</taxon>
        <taxon>Nematoda</taxon>
        <taxon>Chromadorea</taxon>
        <taxon>Rhabditida</taxon>
        <taxon>Tylenchina</taxon>
        <taxon>Tylenchomorpha</taxon>
        <taxon>Aphelenchoidea</taxon>
        <taxon>Aphelenchoididae</taxon>
        <taxon>Bursaphelenchus</taxon>
    </lineage>
</organism>
<evidence type="ECO:0000256" key="4">
    <source>
        <dbReference type="ARBA" id="ARBA00022448"/>
    </source>
</evidence>
<comment type="similarity">
    <text evidence="2">Belongs to the COG4 family.</text>
</comment>
<dbReference type="Pfam" id="PF20663">
    <property type="entry name" value="COG4_N"/>
    <property type="match status" value="1"/>
</dbReference>
<dbReference type="PANTHER" id="PTHR24016">
    <property type="entry name" value="CONSERVED OLIGOMERIC GOLGI COMPLEX SUBUNIT 4"/>
    <property type="match status" value="1"/>
</dbReference>
<keyword evidence="6" id="KW-0333">Golgi apparatus</keyword>
<comment type="subcellular location">
    <subcellularLocation>
        <location evidence="1">Golgi apparatus membrane</location>
        <topology evidence="1">Peripheral membrane protein</topology>
    </subcellularLocation>
</comment>
<accession>A0A1I7SVA0</accession>
<evidence type="ECO:0000256" key="6">
    <source>
        <dbReference type="ARBA" id="ARBA00023034"/>
    </source>
</evidence>
<dbReference type="GO" id="GO:0006890">
    <property type="term" value="P:retrograde vesicle-mediated transport, Golgi to endoplasmic reticulum"/>
    <property type="evidence" value="ECO:0007669"/>
    <property type="project" value="TreeGrafter"/>
</dbReference>
<gene>
    <name evidence="11" type="ORF">BXYJ_LOCUS5060</name>
</gene>
<dbReference type="Pfam" id="PF08318">
    <property type="entry name" value="COG4_m"/>
    <property type="match status" value="1"/>
</dbReference>
<reference evidence="15" key="1">
    <citation type="submission" date="2016-11" db="UniProtKB">
        <authorList>
            <consortium name="WormBaseParasite"/>
        </authorList>
    </citation>
    <scope>IDENTIFICATION</scope>
</reference>
<dbReference type="GO" id="GO:0000139">
    <property type="term" value="C:Golgi membrane"/>
    <property type="evidence" value="ECO:0007669"/>
    <property type="project" value="UniProtKB-SubCell"/>
</dbReference>
<proteinExistence type="inferred from homology"/>
<dbReference type="OrthoDB" id="47059at2759"/>
<evidence type="ECO:0000313" key="15">
    <source>
        <dbReference type="WBParaSite" id="BXY_1697500.1"/>
    </source>
</evidence>
<reference evidence="12" key="2">
    <citation type="submission" date="2020-08" db="EMBL/GenBank/DDBJ databases">
        <authorList>
            <person name="Kikuchi T."/>
        </authorList>
    </citation>
    <scope>NUCLEOTIDE SEQUENCE</scope>
    <source>
        <strain evidence="11">Ka4C1</strain>
    </source>
</reference>
<sequence>MDTENFYESEGPLVWSNNTEKAQERVEPCLELQFDFSQELAELRAELEGSKQKEERLLEEIQRELDGAIGPAGVEKFMKSFDQSVARVCSLNECIKSDAKQLNSSLRTVSALADNISKKVAVLDQAKGRVVECLQLVNDLRDLRTCAEGVQKAMAEKDYDEAAQNIHRFLTLDSAVFRVGDVGTKEPGQSLKHSYEILRSAQSELKVIIEQKFDESLAAADEKSIQKFFKLFPMINDHSTGLKKFGHYLNGKIANSGEEFYKVMQAGGTDDKRINVLYADTLTLLLEHIARLIETYQPIIDNFYGPDKLLDLIEIIEVEADRQAIRIINAFLQKRQLDEKIRTVDGYMRGGGRSAEKIEPRDLDVLLAEITIMHTRTELYWRFLKRRLGEAHRPLSESGEDGQLSPKLAAELRDSVFDLDEMTEEQRKETAEKQKQQRKERNQKLDTLLNRSQLSMRMQEILGKYVLLEQYYMTESVKKGIEMEDVEEGALTSSLLDDVFFIVRKSIRRSITSSSVDCVCAMMNNGCTLLETDFFLHINKVIKNGYPSVGFAAEAYQTAQTAYNVLQHGKSVAEAGPESQRTAFILALNNMAEAVKFLGTLKQGLRDEFERHMGTLSTNEKNKLENSVAQLDDLAKKFSQSTSIGIGKLVDSAFKPKLKSNADAYLGFNHELSDDEFMDFEINDPFMANFISQLDKLIAPFEKLLTEENYNELLGAVMAETARRLEAVLLQIDLNRNGALQLDREFRALTEYFTNIGGWAIRSKAVRLSQIVGLLNLDTVDEAVAYFHDSVAHQGQTLTSSDLKKFLKLRTDLPTDKINQIKV</sequence>
<dbReference type="Proteomes" id="UP000095284">
    <property type="component" value="Unplaced"/>
</dbReference>
<evidence type="ECO:0000259" key="10">
    <source>
        <dbReference type="SMART" id="SM00762"/>
    </source>
</evidence>
<evidence type="ECO:0000256" key="8">
    <source>
        <dbReference type="ARBA" id="ARBA00031340"/>
    </source>
</evidence>
<keyword evidence="4" id="KW-0813">Transport</keyword>
<dbReference type="GO" id="GO:0017119">
    <property type="term" value="C:Golgi transport complex"/>
    <property type="evidence" value="ECO:0007669"/>
    <property type="project" value="TreeGrafter"/>
</dbReference>
<dbReference type="Proteomes" id="UP000659654">
    <property type="component" value="Unassembled WGS sequence"/>
</dbReference>
<dbReference type="WBParaSite" id="BXY_1697500.1">
    <property type="protein sequence ID" value="BXY_1697500.1"/>
    <property type="gene ID" value="BXY_1697500"/>
</dbReference>
<evidence type="ECO:0000256" key="3">
    <source>
        <dbReference type="ARBA" id="ARBA00020975"/>
    </source>
</evidence>
<evidence type="ECO:0000256" key="9">
    <source>
        <dbReference type="SAM" id="MobiDB-lite"/>
    </source>
</evidence>
<dbReference type="EMBL" id="CAJFDI010000002">
    <property type="protein sequence ID" value="CAD5217488.1"/>
    <property type="molecule type" value="Genomic_DNA"/>
</dbReference>
<evidence type="ECO:0000313" key="11">
    <source>
        <dbReference type="EMBL" id="CAD5217488.1"/>
    </source>
</evidence>
<keyword evidence="5" id="KW-0653">Protein transport</keyword>
<name>A0A1I7SVA0_BURXY</name>
<evidence type="ECO:0000313" key="14">
    <source>
        <dbReference type="Proteomes" id="UP000659654"/>
    </source>
</evidence>
<dbReference type="InterPro" id="IPR048682">
    <property type="entry name" value="COG4"/>
</dbReference>
<dbReference type="InterPro" id="IPR013167">
    <property type="entry name" value="COG4_M"/>
</dbReference>
<evidence type="ECO:0000256" key="2">
    <source>
        <dbReference type="ARBA" id="ARBA00009215"/>
    </source>
</evidence>
<dbReference type="Gene3D" id="1.20.58.1970">
    <property type="match status" value="1"/>
</dbReference>
<dbReference type="GO" id="GO:0007030">
    <property type="term" value="P:Golgi organization"/>
    <property type="evidence" value="ECO:0007669"/>
    <property type="project" value="TreeGrafter"/>
</dbReference>
<dbReference type="GO" id="GO:0015031">
    <property type="term" value="P:protein transport"/>
    <property type="evidence" value="ECO:0007669"/>
    <property type="project" value="UniProtKB-KW"/>
</dbReference>
<dbReference type="SMR" id="A0A1I7SVA0"/>
<evidence type="ECO:0000313" key="13">
    <source>
        <dbReference type="Proteomes" id="UP000095284"/>
    </source>
</evidence>
<dbReference type="EMBL" id="CAJFCV020000002">
    <property type="protein sequence ID" value="CAG9101127.1"/>
    <property type="molecule type" value="Genomic_DNA"/>
</dbReference>
<evidence type="ECO:0000256" key="1">
    <source>
        <dbReference type="ARBA" id="ARBA00004395"/>
    </source>
</evidence>
<dbReference type="Pfam" id="PF20662">
    <property type="entry name" value="COG4_C"/>
    <property type="match status" value="1"/>
</dbReference>
<evidence type="ECO:0000256" key="7">
    <source>
        <dbReference type="ARBA" id="ARBA00023136"/>
    </source>
</evidence>
<feature type="domain" description="COG4 transport protein middle alpha-helical bundle" evidence="10">
    <location>
        <begin position="198"/>
        <end position="543"/>
    </location>
</feature>
<dbReference type="Gene3D" id="1.10.287.1060">
    <property type="entry name" value="ESAT-6-like"/>
    <property type="match status" value="1"/>
</dbReference>
<evidence type="ECO:0000256" key="5">
    <source>
        <dbReference type="ARBA" id="ARBA00022927"/>
    </source>
</evidence>
<dbReference type="InterPro" id="IPR048684">
    <property type="entry name" value="COG4_C"/>
</dbReference>
<dbReference type="InterPro" id="IPR048680">
    <property type="entry name" value="COG4_N"/>
</dbReference>
<dbReference type="Proteomes" id="UP000582659">
    <property type="component" value="Unassembled WGS sequence"/>
</dbReference>